<feature type="region of interest" description="Disordered" evidence="3">
    <location>
        <begin position="269"/>
        <end position="341"/>
    </location>
</feature>
<evidence type="ECO:0000256" key="3">
    <source>
        <dbReference type="SAM" id="MobiDB-lite"/>
    </source>
</evidence>
<dbReference type="Pfam" id="PF26138">
    <property type="entry name" value="DUF8040"/>
    <property type="match status" value="1"/>
</dbReference>
<keyword evidence="4" id="KW-0812">Transmembrane</keyword>
<comment type="cofactor">
    <cofactor evidence="1">
        <name>a divalent metal cation</name>
        <dbReference type="ChEBI" id="CHEBI:60240"/>
    </cofactor>
</comment>
<dbReference type="InterPro" id="IPR058353">
    <property type="entry name" value="DUF8040"/>
</dbReference>
<dbReference type="AlphaFoldDB" id="A0AAQ3WGN2"/>
<protein>
    <recommendedName>
        <fullName evidence="9">DDE Tnp4 domain-containing protein</fullName>
    </recommendedName>
</protein>
<feature type="compositionally biased region" description="Polar residues" evidence="3">
    <location>
        <begin position="312"/>
        <end position="322"/>
    </location>
</feature>
<feature type="domain" description="DDE Tnp4" evidence="5">
    <location>
        <begin position="180"/>
        <end position="238"/>
    </location>
</feature>
<sequence>MENTTEFNRKLAFMVACMVAYWAAIISLTNRGNLVMYSVMERNRDRMKYHEKLYCGQDSDCVILRMRDSDCVILRMSKHVFFKLCSKFRSMDALRDTWHCTVEEQVAMFLQTVGHKKKNRDIKFHFTRSGETVSRYFNEVLYAIGQLGPEMLRHRSMDVPSKIRNNQRFYPFFEDCIGAIDGTHISCTVLAKIADRFRGRKPFTTQNVLVVVDFDLMFTYVSAGWEGSAHDSTVLRHSLDHPNGLRVPEGLPSHDGEFIFSGKHATGEFSVPQTPFDHPSKLDEADPIGNRTTQYQINGDVDPSHHYDSDTLPGSESPTTPVSTKRKSEEKEKKGKRSKRDFSAVQEVTGAMNNMSDTMRFTHVTDPNEGIYKVIDDMQEYPLLVRLDLQTFLAQNANITSMLKGRPEKAIKQWVAQWVMGRYHSEVETS</sequence>
<feature type="domain" description="DUF8040" evidence="6">
    <location>
        <begin position="73"/>
        <end position="144"/>
    </location>
</feature>
<name>A0AAQ3WGN2_PASNO</name>
<dbReference type="Proteomes" id="UP001341281">
    <property type="component" value="Chromosome 02"/>
</dbReference>
<dbReference type="EMBL" id="CP144746">
    <property type="protein sequence ID" value="WVZ60761.1"/>
    <property type="molecule type" value="Genomic_DNA"/>
</dbReference>
<keyword evidence="8" id="KW-1185">Reference proteome</keyword>
<gene>
    <name evidence="7" type="ORF">U9M48_010742</name>
</gene>
<evidence type="ECO:0000256" key="1">
    <source>
        <dbReference type="ARBA" id="ARBA00001968"/>
    </source>
</evidence>
<evidence type="ECO:0008006" key="9">
    <source>
        <dbReference type="Google" id="ProtNLM"/>
    </source>
</evidence>
<evidence type="ECO:0000313" key="8">
    <source>
        <dbReference type="Proteomes" id="UP001341281"/>
    </source>
</evidence>
<proteinExistence type="predicted"/>
<organism evidence="7 8">
    <name type="scientific">Paspalum notatum var. saurae</name>
    <dbReference type="NCBI Taxonomy" id="547442"/>
    <lineage>
        <taxon>Eukaryota</taxon>
        <taxon>Viridiplantae</taxon>
        <taxon>Streptophyta</taxon>
        <taxon>Embryophyta</taxon>
        <taxon>Tracheophyta</taxon>
        <taxon>Spermatophyta</taxon>
        <taxon>Magnoliopsida</taxon>
        <taxon>Liliopsida</taxon>
        <taxon>Poales</taxon>
        <taxon>Poaceae</taxon>
        <taxon>PACMAD clade</taxon>
        <taxon>Panicoideae</taxon>
        <taxon>Andropogonodae</taxon>
        <taxon>Paspaleae</taxon>
        <taxon>Paspalinae</taxon>
        <taxon>Paspalum</taxon>
    </lineage>
</organism>
<feature type="transmembrane region" description="Helical" evidence="4">
    <location>
        <begin position="12"/>
        <end position="39"/>
    </location>
</feature>
<accession>A0AAQ3WGN2</accession>
<evidence type="ECO:0000313" key="7">
    <source>
        <dbReference type="EMBL" id="WVZ60761.1"/>
    </source>
</evidence>
<keyword evidence="2" id="KW-0479">Metal-binding</keyword>
<dbReference type="PANTHER" id="PTHR47624">
    <property type="entry name" value="OS01G0204900 PROTEIN"/>
    <property type="match status" value="1"/>
</dbReference>
<evidence type="ECO:0000259" key="6">
    <source>
        <dbReference type="Pfam" id="PF26138"/>
    </source>
</evidence>
<keyword evidence="4" id="KW-1133">Transmembrane helix</keyword>
<dbReference type="InterPro" id="IPR027806">
    <property type="entry name" value="HARBI1_dom"/>
</dbReference>
<dbReference type="Pfam" id="PF13359">
    <property type="entry name" value="DDE_Tnp_4"/>
    <property type="match status" value="1"/>
</dbReference>
<reference evidence="7 8" key="1">
    <citation type="submission" date="2024-02" db="EMBL/GenBank/DDBJ databases">
        <title>High-quality chromosome-scale genome assembly of Pensacola bahiagrass (Paspalum notatum Flugge var. saurae).</title>
        <authorList>
            <person name="Vega J.M."/>
            <person name="Podio M."/>
            <person name="Orjuela J."/>
            <person name="Siena L.A."/>
            <person name="Pessino S.C."/>
            <person name="Combes M.C."/>
            <person name="Mariac C."/>
            <person name="Albertini E."/>
            <person name="Pupilli F."/>
            <person name="Ortiz J.P.A."/>
            <person name="Leblanc O."/>
        </authorList>
    </citation>
    <scope>NUCLEOTIDE SEQUENCE [LARGE SCALE GENOMIC DNA]</scope>
    <source>
        <strain evidence="7">R1</strain>
        <tissue evidence="7">Leaf</tissue>
    </source>
</reference>
<keyword evidence="4" id="KW-0472">Membrane</keyword>
<evidence type="ECO:0000256" key="4">
    <source>
        <dbReference type="SAM" id="Phobius"/>
    </source>
</evidence>
<evidence type="ECO:0000256" key="2">
    <source>
        <dbReference type="ARBA" id="ARBA00022723"/>
    </source>
</evidence>
<evidence type="ECO:0000259" key="5">
    <source>
        <dbReference type="Pfam" id="PF13359"/>
    </source>
</evidence>
<dbReference type="GO" id="GO:0046872">
    <property type="term" value="F:metal ion binding"/>
    <property type="evidence" value="ECO:0007669"/>
    <property type="project" value="UniProtKB-KW"/>
</dbReference>
<dbReference type="PANTHER" id="PTHR47624:SF1">
    <property type="entry name" value="OS01G0204900 PROTEIN"/>
    <property type="match status" value="1"/>
</dbReference>